<dbReference type="Gene3D" id="1.10.150.170">
    <property type="entry name" value="Putative methyltransferase TM0872, insert domain"/>
    <property type="match status" value="1"/>
</dbReference>
<dbReference type="Pfam" id="PF01795">
    <property type="entry name" value="Methyltransf_5"/>
    <property type="match status" value="1"/>
</dbReference>
<dbReference type="EC" id="2.1.1.199" evidence="7"/>
<dbReference type="GO" id="GO:0005737">
    <property type="term" value="C:cytoplasm"/>
    <property type="evidence" value="ECO:0007669"/>
    <property type="project" value="UniProtKB-SubCell"/>
</dbReference>
<dbReference type="PANTHER" id="PTHR11265:SF0">
    <property type="entry name" value="12S RRNA N4-METHYLCYTIDINE METHYLTRANSFERASE"/>
    <property type="match status" value="1"/>
</dbReference>
<keyword evidence="4 7" id="KW-0489">Methyltransferase</keyword>
<evidence type="ECO:0000256" key="6">
    <source>
        <dbReference type="ARBA" id="ARBA00022691"/>
    </source>
</evidence>
<dbReference type="SUPFAM" id="SSF81799">
    <property type="entry name" value="Putative methyltransferase TM0872, insert domain"/>
    <property type="match status" value="1"/>
</dbReference>
<evidence type="ECO:0000256" key="4">
    <source>
        <dbReference type="ARBA" id="ARBA00022603"/>
    </source>
</evidence>
<comment type="function">
    <text evidence="7">Specifically methylates the N4 position of cytidine in position 1402 (C1402) of 16S rRNA.</text>
</comment>
<dbReference type="PIRSF" id="PIRSF004486">
    <property type="entry name" value="MraW"/>
    <property type="match status" value="1"/>
</dbReference>
<dbReference type="GO" id="GO:0070475">
    <property type="term" value="P:rRNA base methylation"/>
    <property type="evidence" value="ECO:0007669"/>
    <property type="project" value="UniProtKB-UniRule"/>
</dbReference>
<gene>
    <name evidence="7" type="primary">rsmH</name>
    <name evidence="8" type="ORF">CQA54_02100</name>
</gene>
<comment type="similarity">
    <text evidence="1 7">Belongs to the methyltransferase superfamily. RsmH family.</text>
</comment>
<keyword evidence="3 7" id="KW-0698">rRNA processing</keyword>
<dbReference type="InterPro" id="IPR002903">
    <property type="entry name" value="RsmH"/>
</dbReference>
<name>A0A3D8IR22_9HELI</name>
<keyword evidence="6 7" id="KW-0949">S-adenosyl-L-methionine</keyword>
<evidence type="ECO:0000256" key="1">
    <source>
        <dbReference type="ARBA" id="ARBA00010396"/>
    </source>
</evidence>
<keyword evidence="2 7" id="KW-0963">Cytoplasm</keyword>
<keyword evidence="9" id="KW-1185">Reference proteome</keyword>
<feature type="binding site" evidence="7">
    <location>
        <position position="101"/>
    </location>
    <ligand>
        <name>S-adenosyl-L-methionine</name>
        <dbReference type="ChEBI" id="CHEBI:59789"/>
    </ligand>
</feature>
<dbReference type="Proteomes" id="UP000256514">
    <property type="component" value="Unassembled WGS sequence"/>
</dbReference>
<keyword evidence="5 7" id="KW-0808">Transferase</keyword>
<dbReference type="InterPro" id="IPR023397">
    <property type="entry name" value="SAM-dep_MeTrfase_MraW_recog"/>
</dbReference>
<dbReference type="OrthoDB" id="9806637at2"/>
<feature type="binding site" evidence="7">
    <location>
        <begin position="34"/>
        <end position="36"/>
    </location>
    <ligand>
        <name>S-adenosyl-L-methionine</name>
        <dbReference type="ChEBI" id="CHEBI:59789"/>
    </ligand>
</feature>
<dbReference type="InterPro" id="IPR029063">
    <property type="entry name" value="SAM-dependent_MTases_sf"/>
</dbReference>
<dbReference type="HAMAP" id="MF_01007">
    <property type="entry name" value="16SrRNA_methyltr_H"/>
    <property type="match status" value="1"/>
</dbReference>
<dbReference type="CDD" id="cd02440">
    <property type="entry name" value="AdoMet_MTases"/>
    <property type="match status" value="1"/>
</dbReference>
<comment type="subcellular location">
    <subcellularLocation>
        <location evidence="7">Cytoplasm</location>
    </subcellularLocation>
</comment>
<evidence type="ECO:0000256" key="7">
    <source>
        <dbReference type="HAMAP-Rule" id="MF_01007"/>
    </source>
</evidence>
<evidence type="ECO:0000256" key="2">
    <source>
        <dbReference type="ARBA" id="ARBA00022490"/>
    </source>
</evidence>
<dbReference type="SUPFAM" id="SSF53335">
    <property type="entry name" value="S-adenosyl-L-methionine-dependent methyltransferases"/>
    <property type="match status" value="1"/>
</dbReference>
<feature type="binding site" evidence="7">
    <location>
        <position position="80"/>
    </location>
    <ligand>
        <name>S-adenosyl-L-methionine</name>
        <dbReference type="ChEBI" id="CHEBI:59789"/>
    </ligand>
</feature>
<evidence type="ECO:0000256" key="3">
    <source>
        <dbReference type="ARBA" id="ARBA00022552"/>
    </source>
</evidence>
<evidence type="ECO:0000256" key="5">
    <source>
        <dbReference type="ARBA" id="ARBA00022679"/>
    </source>
</evidence>
<evidence type="ECO:0000313" key="9">
    <source>
        <dbReference type="Proteomes" id="UP000256514"/>
    </source>
</evidence>
<protein>
    <recommendedName>
        <fullName evidence="7">Ribosomal RNA small subunit methyltransferase H</fullName>
        <ecNumber evidence="7">2.1.1.199</ecNumber>
    </recommendedName>
    <alternativeName>
        <fullName evidence="7">16S rRNA m(4)C1402 methyltransferase</fullName>
    </alternativeName>
    <alternativeName>
        <fullName evidence="7">rRNA (cytosine-N(4)-)-methyltransferase RsmH</fullName>
    </alternativeName>
</protein>
<evidence type="ECO:0000313" key="8">
    <source>
        <dbReference type="EMBL" id="RDU67747.1"/>
    </source>
</evidence>
<comment type="caution">
    <text evidence="8">The sequence shown here is derived from an EMBL/GenBank/DDBJ whole genome shotgun (WGS) entry which is preliminary data.</text>
</comment>
<accession>A0A3D8IR22</accession>
<dbReference type="AlphaFoldDB" id="A0A3D8IR22"/>
<dbReference type="Gene3D" id="3.40.50.150">
    <property type="entry name" value="Vaccinia Virus protein VP39"/>
    <property type="match status" value="1"/>
</dbReference>
<feature type="binding site" evidence="7">
    <location>
        <position position="53"/>
    </location>
    <ligand>
        <name>S-adenosyl-L-methionine</name>
        <dbReference type="ChEBI" id="CHEBI:59789"/>
    </ligand>
</feature>
<comment type="catalytic activity">
    <reaction evidence="7">
        <text>cytidine(1402) in 16S rRNA + S-adenosyl-L-methionine = N(4)-methylcytidine(1402) in 16S rRNA + S-adenosyl-L-homocysteine + H(+)</text>
        <dbReference type="Rhea" id="RHEA:42928"/>
        <dbReference type="Rhea" id="RHEA-COMP:10286"/>
        <dbReference type="Rhea" id="RHEA-COMP:10287"/>
        <dbReference type="ChEBI" id="CHEBI:15378"/>
        <dbReference type="ChEBI" id="CHEBI:57856"/>
        <dbReference type="ChEBI" id="CHEBI:59789"/>
        <dbReference type="ChEBI" id="CHEBI:74506"/>
        <dbReference type="ChEBI" id="CHEBI:82748"/>
        <dbReference type="EC" id="2.1.1.199"/>
    </reaction>
</comment>
<dbReference type="RefSeq" id="WP_115570574.1">
    <property type="nucleotide sequence ID" value="NZ_NXLT01000002.1"/>
</dbReference>
<dbReference type="PANTHER" id="PTHR11265">
    <property type="entry name" value="S-ADENOSYL-METHYLTRANSFERASE MRAW"/>
    <property type="match status" value="1"/>
</dbReference>
<proteinExistence type="inferred from homology"/>
<dbReference type="GO" id="GO:0071424">
    <property type="term" value="F:rRNA (cytosine-N4-)-methyltransferase activity"/>
    <property type="evidence" value="ECO:0007669"/>
    <property type="project" value="UniProtKB-UniRule"/>
</dbReference>
<dbReference type="NCBIfam" id="TIGR00006">
    <property type="entry name" value="16S rRNA (cytosine(1402)-N(4))-methyltransferase RsmH"/>
    <property type="match status" value="1"/>
</dbReference>
<organism evidence="8 9">
    <name type="scientific">Helicobacter equorum</name>
    <dbReference type="NCBI Taxonomy" id="361872"/>
    <lineage>
        <taxon>Bacteria</taxon>
        <taxon>Pseudomonadati</taxon>
        <taxon>Campylobacterota</taxon>
        <taxon>Epsilonproteobacteria</taxon>
        <taxon>Campylobacterales</taxon>
        <taxon>Helicobacteraceae</taxon>
        <taxon>Helicobacter</taxon>
    </lineage>
</organism>
<reference evidence="8 9" key="1">
    <citation type="submission" date="2018-04" db="EMBL/GenBank/DDBJ databases">
        <title>Novel Campyloabacter and Helicobacter Species and Strains.</title>
        <authorList>
            <person name="Mannion A.J."/>
            <person name="Shen Z."/>
            <person name="Fox J.G."/>
        </authorList>
    </citation>
    <scope>NUCLEOTIDE SEQUENCE [LARGE SCALE GENOMIC DNA]</scope>
    <source>
        <strain evidence="8 9">MIT 12-6600</strain>
    </source>
</reference>
<sequence>MKHISVLQNEVLVAFCHLAHKKEPIILDLTLGFGGHTLALLQAYPNAKVIGVDRDDYALSLAKERLHAYTDRITYIKSDFGSVWEVLEENYKPHIQAILADIGVSSMQLDSLDRGFGFQSHTLDMRMDTSAPLSAKEVLNTYNPMELERIFSQYGEIRESKKLVRSIIQHREKTPFTSAREFSEVCAHTLTRTKGINPATQAFQAIRIEVNDELGQLHKLLDSLYASFKKGFLHGSRVGIISFHSLEDRIIKNAFKQWSRACICPPNVLKCMCGGNNALGEVLYKKPISPSAQEIAHNNRARSAKLRVFAFKD</sequence>
<feature type="binding site" evidence="7">
    <location>
        <position position="108"/>
    </location>
    <ligand>
        <name>S-adenosyl-L-methionine</name>
        <dbReference type="ChEBI" id="CHEBI:59789"/>
    </ligand>
</feature>
<dbReference type="EMBL" id="NXLT01000002">
    <property type="protein sequence ID" value="RDU67747.1"/>
    <property type="molecule type" value="Genomic_DNA"/>
</dbReference>